<protein>
    <submittedName>
        <fullName evidence="2">Uncharacterized protein</fullName>
    </submittedName>
</protein>
<evidence type="ECO:0000256" key="1">
    <source>
        <dbReference type="SAM" id="MobiDB-lite"/>
    </source>
</evidence>
<evidence type="ECO:0000313" key="3">
    <source>
        <dbReference type="Proteomes" id="UP000749559"/>
    </source>
</evidence>
<sequence length="337" mass="36961">FIIPLPTNKENMFLFKCIILIFNVFYLAESHSWVNCVDYLEKNGEDYEHDLCRAYPREGERYVPKTGQFGRDTGYDSRPGTTGNACEFPRDDTKYTAAHPMAVYYPGQQFVITHPTKNHVADVRCTSKYIPDNGNELYIGPKDAQGTPTLAEFLNNPLADLGISPFGNNVPNAVTTTYPKEGFQNAPKFCENPDKALATNNVTLPDLEPGRYAILWIWRFNGNQDMYTTCWDADVVATKAERDAIYTQRALSTKPLIDVALGGKEVSDSADVVTTTTTTSANPQPEGGGTNSGGNTDLDSGSPNTNDANQTGNGATTAHHAFTCISFIIMLALVLTI</sequence>
<dbReference type="OrthoDB" id="6273859at2759"/>
<comment type="caution">
    <text evidence="2">The sequence shown here is derived from an EMBL/GenBank/DDBJ whole genome shotgun (WGS) entry which is preliminary data.</text>
</comment>
<organism evidence="2 3">
    <name type="scientific">Owenia fusiformis</name>
    <name type="common">Polychaete worm</name>
    <dbReference type="NCBI Taxonomy" id="6347"/>
    <lineage>
        <taxon>Eukaryota</taxon>
        <taxon>Metazoa</taxon>
        <taxon>Spiralia</taxon>
        <taxon>Lophotrochozoa</taxon>
        <taxon>Annelida</taxon>
        <taxon>Polychaeta</taxon>
        <taxon>Sedentaria</taxon>
        <taxon>Canalipalpata</taxon>
        <taxon>Sabellida</taxon>
        <taxon>Oweniida</taxon>
        <taxon>Oweniidae</taxon>
        <taxon>Owenia</taxon>
    </lineage>
</organism>
<dbReference type="Proteomes" id="UP000749559">
    <property type="component" value="Unassembled WGS sequence"/>
</dbReference>
<gene>
    <name evidence="2" type="ORF">OFUS_LOCUS10086</name>
</gene>
<accession>A0A8J1T8H1</accession>
<feature type="compositionally biased region" description="Low complexity" evidence="1">
    <location>
        <begin position="269"/>
        <end position="281"/>
    </location>
</feature>
<feature type="non-terminal residue" evidence="2">
    <location>
        <position position="1"/>
    </location>
</feature>
<dbReference type="PANTHER" id="PTHR35559">
    <property type="entry name" value="CHITIN-BINDING TYPE-4 DOMAIN-CONTAINING PROTEIN"/>
    <property type="match status" value="1"/>
</dbReference>
<feature type="region of interest" description="Disordered" evidence="1">
    <location>
        <begin position="268"/>
        <end position="312"/>
    </location>
</feature>
<evidence type="ECO:0000313" key="2">
    <source>
        <dbReference type="EMBL" id="CAH1783782.1"/>
    </source>
</evidence>
<keyword evidence="3" id="KW-1185">Reference proteome</keyword>
<reference evidence="2" key="1">
    <citation type="submission" date="2022-03" db="EMBL/GenBank/DDBJ databases">
        <authorList>
            <person name="Martin C."/>
        </authorList>
    </citation>
    <scope>NUCLEOTIDE SEQUENCE</scope>
</reference>
<dbReference type="AlphaFoldDB" id="A0A8J1T8H1"/>
<name>A0A8J1T8H1_OWEFU</name>
<proteinExistence type="predicted"/>
<dbReference type="EMBL" id="CAIIXF020000005">
    <property type="protein sequence ID" value="CAH1783782.1"/>
    <property type="molecule type" value="Genomic_DNA"/>
</dbReference>
<dbReference type="PANTHER" id="PTHR35559:SF1">
    <property type="entry name" value="CHITIN-BINDING TYPE-4 DOMAIN-CONTAINING PROTEIN"/>
    <property type="match status" value="1"/>
</dbReference>
<feature type="compositionally biased region" description="Polar residues" evidence="1">
    <location>
        <begin position="293"/>
        <end position="312"/>
    </location>
</feature>